<dbReference type="PANTHER" id="PTHR45931:SF3">
    <property type="entry name" value="RING ZINC FINGER-CONTAINING PROTEIN"/>
    <property type="match status" value="1"/>
</dbReference>
<dbReference type="KEGG" id="ehx:EMIHUDRAFT_441673"/>
<protein>
    <recommendedName>
        <fullName evidence="6">RING-type domain-containing protein</fullName>
    </recommendedName>
</protein>
<dbReference type="Gene3D" id="3.30.40.10">
    <property type="entry name" value="Zinc/RING finger domain, C3HC4 (zinc finger)"/>
    <property type="match status" value="1"/>
</dbReference>
<dbReference type="Pfam" id="PF13639">
    <property type="entry name" value="zf-RING_2"/>
    <property type="match status" value="1"/>
</dbReference>
<keyword evidence="2 4" id="KW-0863">Zinc-finger</keyword>
<dbReference type="GO" id="GO:0061630">
    <property type="term" value="F:ubiquitin protein ligase activity"/>
    <property type="evidence" value="ECO:0007669"/>
    <property type="project" value="TreeGrafter"/>
</dbReference>
<reference evidence="7" key="2">
    <citation type="submission" date="2024-10" db="UniProtKB">
        <authorList>
            <consortium name="EnsemblProtists"/>
        </authorList>
    </citation>
    <scope>IDENTIFICATION</scope>
</reference>
<evidence type="ECO:0000256" key="4">
    <source>
        <dbReference type="PROSITE-ProRule" id="PRU00175"/>
    </source>
</evidence>
<evidence type="ECO:0000256" key="3">
    <source>
        <dbReference type="ARBA" id="ARBA00022833"/>
    </source>
</evidence>
<evidence type="ECO:0000259" key="6">
    <source>
        <dbReference type="PROSITE" id="PS50089"/>
    </source>
</evidence>
<dbReference type="SUPFAM" id="SSF57850">
    <property type="entry name" value="RING/U-box"/>
    <property type="match status" value="1"/>
</dbReference>
<dbReference type="Proteomes" id="UP000013827">
    <property type="component" value="Unassembled WGS sequence"/>
</dbReference>
<feature type="region of interest" description="Disordered" evidence="5">
    <location>
        <begin position="172"/>
        <end position="223"/>
    </location>
</feature>
<dbReference type="EnsemblProtists" id="EOD33061">
    <property type="protein sequence ID" value="EOD33061"/>
    <property type="gene ID" value="EMIHUDRAFT_441673"/>
</dbReference>
<evidence type="ECO:0000313" key="8">
    <source>
        <dbReference type="Proteomes" id="UP000013827"/>
    </source>
</evidence>
<evidence type="ECO:0000256" key="1">
    <source>
        <dbReference type="ARBA" id="ARBA00022723"/>
    </source>
</evidence>
<dbReference type="PaxDb" id="2903-EOD33061"/>
<evidence type="ECO:0000256" key="5">
    <source>
        <dbReference type="SAM" id="MobiDB-lite"/>
    </source>
</evidence>
<dbReference type="AlphaFoldDB" id="A0A0D3KBC6"/>
<accession>A0A0D3KBC6</accession>
<dbReference type="STRING" id="2903.R1FC93"/>
<reference evidence="8" key="1">
    <citation type="journal article" date="2013" name="Nature">
        <title>Pan genome of the phytoplankton Emiliania underpins its global distribution.</title>
        <authorList>
            <person name="Read B.A."/>
            <person name="Kegel J."/>
            <person name="Klute M.J."/>
            <person name="Kuo A."/>
            <person name="Lefebvre S.C."/>
            <person name="Maumus F."/>
            <person name="Mayer C."/>
            <person name="Miller J."/>
            <person name="Monier A."/>
            <person name="Salamov A."/>
            <person name="Young J."/>
            <person name="Aguilar M."/>
            <person name="Claverie J.M."/>
            <person name="Frickenhaus S."/>
            <person name="Gonzalez K."/>
            <person name="Herman E.K."/>
            <person name="Lin Y.C."/>
            <person name="Napier J."/>
            <person name="Ogata H."/>
            <person name="Sarno A.F."/>
            <person name="Shmutz J."/>
            <person name="Schroeder D."/>
            <person name="de Vargas C."/>
            <person name="Verret F."/>
            <person name="von Dassow P."/>
            <person name="Valentin K."/>
            <person name="Van de Peer Y."/>
            <person name="Wheeler G."/>
            <person name="Dacks J.B."/>
            <person name="Delwiche C.F."/>
            <person name="Dyhrman S.T."/>
            <person name="Glockner G."/>
            <person name="John U."/>
            <person name="Richards T."/>
            <person name="Worden A.Z."/>
            <person name="Zhang X."/>
            <person name="Grigoriev I.V."/>
            <person name="Allen A.E."/>
            <person name="Bidle K."/>
            <person name="Borodovsky M."/>
            <person name="Bowler C."/>
            <person name="Brownlee C."/>
            <person name="Cock J.M."/>
            <person name="Elias M."/>
            <person name="Gladyshev V.N."/>
            <person name="Groth M."/>
            <person name="Guda C."/>
            <person name="Hadaegh A."/>
            <person name="Iglesias-Rodriguez M.D."/>
            <person name="Jenkins J."/>
            <person name="Jones B.M."/>
            <person name="Lawson T."/>
            <person name="Leese F."/>
            <person name="Lindquist E."/>
            <person name="Lobanov A."/>
            <person name="Lomsadze A."/>
            <person name="Malik S.B."/>
            <person name="Marsh M.E."/>
            <person name="Mackinder L."/>
            <person name="Mock T."/>
            <person name="Mueller-Roeber B."/>
            <person name="Pagarete A."/>
            <person name="Parker M."/>
            <person name="Probert I."/>
            <person name="Quesneville H."/>
            <person name="Raines C."/>
            <person name="Rensing S.A."/>
            <person name="Riano-Pachon D.M."/>
            <person name="Richier S."/>
            <person name="Rokitta S."/>
            <person name="Shiraiwa Y."/>
            <person name="Soanes D.M."/>
            <person name="van der Giezen M."/>
            <person name="Wahlund T.M."/>
            <person name="Williams B."/>
            <person name="Wilson W."/>
            <person name="Wolfe G."/>
            <person name="Wurch L.L."/>
        </authorList>
    </citation>
    <scope>NUCLEOTIDE SEQUENCE</scope>
</reference>
<dbReference type="HOGENOM" id="CLU_108258_0_0_1"/>
<evidence type="ECO:0000313" key="7">
    <source>
        <dbReference type="EnsemblProtists" id="EOD33061"/>
    </source>
</evidence>
<dbReference type="InterPro" id="IPR051834">
    <property type="entry name" value="RING_finger_E3_ligase"/>
</dbReference>
<proteinExistence type="predicted"/>
<keyword evidence="3" id="KW-0862">Zinc</keyword>
<name>A0A0D3KBC6_EMIH1</name>
<feature type="domain" description="RING-type" evidence="6">
    <location>
        <begin position="91"/>
        <end position="134"/>
    </location>
</feature>
<dbReference type="GO" id="GO:0006511">
    <property type="term" value="P:ubiquitin-dependent protein catabolic process"/>
    <property type="evidence" value="ECO:0007669"/>
    <property type="project" value="TreeGrafter"/>
</dbReference>
<dbReference type="GO" id="GO:0005634">
    <property type="term" value="C:nucleus"/>
    <property type="evidence" value="ECO:0007669"/>
    <property type="project" value="TreeGrafter"/>
</dbReference>
<organism evidence="7 8">
    <name type="scientific">Emiliania huxleyi (strain CCMP1516)</name>
    <dbReference type="NCBI Taxonomy" id="280463"/>
    <lineage>
        <taxon>Eukaryota</taxon>
        <taxon>Haptista</taxon>
        <taxon>Haptophyta</taxon>
        <taxon>Prymnesiophyceae</taxon>
        <taxon>Isochrysidales</taxon>
        <taxon>Noelaerhabdaceae</taxon>
        <taxon>Emiliania</taxon>
    </lineage>
</organism>
<keyword evidence="1" id="KW-0479">Metal-binding</keyword>
<evidence type="ECO:0000256" key="2">
    <source>
        <dbReference type="ARBA" id="ARBA00022771"/>
    </source>
</evidence>
<dbReference type="PANTHER" id="PTHR45931">
    <property type="entry name" value="SI:CH211-59O9.10"/>
    <property type="match status" value="1"/>
</dbReference>
<keyword evidence="8" id="KW-1185">Reference proteome</keyword>
<dbReference type="GeneID" id="17278333"/>
<dbReference type="GO" id="GO:0008270">
    <property type="term" value="F:zinc ion binding"/>
    <property type="evidence" value="ECO:0007669"/>
    <property type="project" value="UniProtKB-KW"/>
</dbReference>
<dbReference type="PROSITE" id="PS50089">
    <property type="entry name" value="ZF_RING_2"/>
    <property type="match status" value="1"/>
</dbReference>
<dbReference type="InterPro" id="IPR013083">
    <property type="entry name" value="Znf_RING/FYVE/PHD"/>
</dbReference>
<dbReference type="RefSeq" id="XP_005785490.1">
    <property type="nucleotide sequence ID" value="XM_005785433.1"/>
</dbReference>
<dbReference type="InterPro" id="IPR001841">
    <property type="entry name" value="Znf_RING"/>
</dbReference>
<sequence>MSSGQRPPLLRRCTRHSHDIWCDASLQDSFSVRHDLWSGDISLHRQDSFSVRSAHEHLFSVRSFRFDDSRIPHATLSADAAAALKRARAACPICLEGYEVGQSVGCMPCGGLHKAHRECLTRWLARCPSCPTCRWDLRDAVATYCSIDSGSGSGRSVEELLCRGEAELRMLSHRGRTPPSPSTTPSTLSRRSSAEDNSNRTLAQKRSFDRVRGACPPPLRRAT</sequence>